<organism evidence="1 2">
    <name type="scientific">Halorientalis brevis</name>
    <dbReference type="NCBI Taxonomy" id="1126241"/>
    <lineage>
        <taxon>Archaea</taxon>
        <taxon>Methanobacteriati</taxon>
        <taxon>Methanobacteriota</taxon>
        <taxon>Stenosarchaea group</taxon>
        <taxon>Halobacteria</taxon>
        <taxon>Halobacteriales</taxon>
        <taxon>Haloarculaceae</taxon>
        <taxon>Halorientalis</taxon>
    </lineage>
</organism>
<keyword evidence="2" id="KW-1185">Reference proteome</keyword>
<sequence length="86" mass="9823">MSTENLPRATDETCPWCGESITSAADPVMVVPKRGRSREEIMHHHCAVEWETFIEHARDLASSGKRWPLIESPLQKGWEFETGSRE</sequence>
<dbReference type="EMBL" id="JBHUDJ010000001">
    <property type="protein sequence ID" value="MFD1585866.1"/>
    <property type="molecule type" value="Genomic_DNA"/>
</dbReference>
<name>A0ABD6C6D4_9EURY</name>
<reference evidence="1 2" key="1">
    <citation type="journal article" date="2019" name="Int. J. Syst. Evol. Microbiol.">
        <title>The Global Catalogue of Microorganisms (GCM) 10K type strain sequencing project: providing services to taxonomists for standard genome sequencing and annotation.</title>
        <authorList>
            <consortium name="The Broad Institute Genomics Platform"/>
            <consortium name="The Broad Institute Genome Sequencing Center for Infectious Disease"/>
            <person name="Wu L."/>
            <person name="Ma J."/>
        </authorList>
    </citation>
    <scope>NUCLEOTIDE SEQUENCE [LARGE SCALE GENOMIC DNA]</scope>
    <source>
        <strain evidence="1 2">CGMCC 1.12125</strain>
    </source>
</reference>
<evidence type="ECO:0000313" key="2">
    <source>
        <dbReference type="Proteomes" id="UP001597119"/>
    </source>
</evidence>
<dbReference type="RefSeq" id="WP_247376968.1">
    <property type="nucleotide sequence ID" value="NZ_JALLGV010000003.1"/>
</dbReference>
<dbReference type="Proteomes" id="UP001597119">
    <property type="component" value="Unassembled WGS sequence"/>
</dbReference>
<proteinExistence type="predicted"/>
<dbReference type="AlphaFoldDB" id="A0ABD6C6D4"/>
<protein>
    <recommendedName>
        <fullName evidence="3">Small CPxCG-related zinc finger protein</fullName>
    </recommendedName>
</protein>
<evidence type="ECO:0008006" key="3">
    <source>
        <dbReference type="Google" id="ProtNLM"/>
    </source>
</evidence>
<comment type="caution">
    <text evidence="1">The sequence shown here is derived from an EMBL/GenBank/DDBJ whole genome shotgun (WGS) entry which is preliminary data.</text>
</comment>
<evidence type="ECO:0000313" key="1">
    <source>
        <dbReference type="EMBL" id="MFD1585866.1"/>
    </source>
</evidence>
<gene>
    <name evidence="1" type="ORF">ACFR9U_02635</name>
</gene>
<accession>A0ABD6C6D4</accession>